<feature type="transmembrane region" description="Helical" evidence="1">
    <location>
        <begin position="16"/>
        <end position="36"/>
    </location>
</feature>
<name>A0ABW3K9V0_9BACT</name>
<reference evidence="3" key="1">
    <citation type="journal article" date="2019" name="Int. J. Syst. Evol. Microbiol.">
        <title>The Global Catalogue of Microorganisms (GCM) 10K type strain sequencing project: providing services to taxonomists for standard genome sequencing and annotation.</title>
        <authorList>
            <consortium name="The Broad Institute Genomics Platform"/>
            <consortium name="The Broad Institute Genome Sequencing Center for Infectious Disease"/>
            <person name="Wu L."/>
            <person name="Ma J."/>
        </authorList>
    </citation>
    <scope>NUCLEOTIDE SEQUENCE [LARGE SCALE GENOMIC DNA]</scope>
    <source>
        <strain evidence="3">CCUG 58938</strain>
    </source>
</reference>
<evidence type="ECO:0000313" key="2">
    <source>
        <dbReference type="EMBL" id="MFD1002968.1"/>
    </source>
</evidence>
<feature type="transmembrane region" description="Helical" evidence="1">
    <location>
        <begin position="209"/>
        <end position="234"/>
    </location>
</feature>
<dbReference type="SUPFAM" id="SSF48452">
    <property type="entry name" value="TPR-like"/>
    <property type="match status" value="2"/>
</dbReference>
<accession>A0ABW3K9V0</accession>
<organism evidence="2 3">
    <name type="scientific">Ohtaekwangia kribbensis</name>
    <dbReference type="NCBI Taxonomy" id="688913"/>
    <lineage>
        <taxon>Bacteria</taxon>
        <taxon>Pseudomonadati</taxon>
        <taxon>Bacteroidota</taxon>
        <taxon>Cytophagia</taxon>
        <taxon>Cytophagales</taxon>
        <taxon>Fulvivirgaceae</taxon>
        <taxon>Ohtaekwangia</taxon>
    </lineage>
</organism>
<dbReference type="Proteomes" id="UP001597112">
    <property type="component" value="Unassembled WGS sequence"/>
</dbReference>
<dbReference type="EMBL" id="JBHTKA010000014">
    <property type="protein sequence ID" value="MFD1002968.1"/>
    <property type="molecule type" value="Genomic_DNA"/>
</dbReference>
<protein>
    <recommendedName>
        <fullName evidence="4">Tetratricopeptide repeat-containing protein</fullName>
    </recommendedName>
</protein>
<evidence type="ECO:0008006" key="4">
    <source>
        <dbReference type="Google" id="ProtNLM"/>
    </source>
</evidence>
<dbReference type="RefSeq" id="WP_377584929.1">
    <property type="nucleotide sequence ID" value="NZ_JBHTKA010000014.1"/>
</dbReference>
<keyword evidence="1" id="KW-0812">Transmembrane</keyword>
<evidence type="ECO:0000313" key="3">
    <source>
        <dbReference type="Proteomes" id="UP001597112"/>
    </source>
</evidence>
<feature type="transmembrane region" description="Helical" evidence="1">
    <location>
        <begin position="246"/>
        <end position="266"/>
    </location>
</feature>
<dbReference type="InterPro" id="IPR019734">
    <property type="entry name" value="TPR_rpt"/>
</dbReference>
<feature type="transmembrane region" description="Helical" evidence="1">
    <location>
        <begin position="92"/>
        <end position="111"/>
    </location>
</feature>
<evidence type="ECO:0000256" key="1">
    <source>
        <dbReference type="SAM" id="Phobius"/>
    </source>
</evidence>
<dbReference type="InterPro" id="IPR011990">
    <property type="entry name" value="TPR-like_helical_dom_sf"/>
</dbReference>
<keyword evidence="1" id="KW-0472">Membrane</keyword>
<feature type="transmembrane region" description="Helical" evidence="1">
    <location>
        <begin position="344"/>
        <end position="364"/>
    </location>
</feature>
<feature type="transmembrane region" description="Helical" evidence="1">
    <location>
        <begin position="177"/>
        <end position="197"/>
    </location>
</feature>
<feature type="transmembrane region" description="Helical" evidence="1">
    <location>
        <begin position="148"/>
        <end position="165"/>
    </location>
</feature>
<gene>
    <name evidence="2" type="ORF">ACFQ21_26825</name>
</gene>
<feature type="transmembrane region" description="Helical" evidence="1">
    <location>
        <begin position="272"/>
        <end position="292"/>
    </location>
</feature>
<dbReference type="SMART" id="SM00028">
    <property type="entry name" value="TPR"/>
    <property type="match status" value="4"/>
</dbReference>
<proteinExistence type="predicted"/>
<feature type="transmembrane region" description="Helical" evidence="1">
    <location>
        <begin position="304"/>
        <end position="324"/>
    </location>
</feature>
<comment type="caution">
    <text evidence="2">The sequence shown here is derived from an EMBL/GenBank/DDBJ whole genome shotgun (WGS) entry which is preliminary data.</text>
</comment>
<feature type="transmembrane region" description="Helical" evidence="1">
    <location>
        <begin position="385"/>
        <end position="404"/>
    </location>
</feature>
<sequence>MQSLFFWKNWLKDYRWTGYLAAAVFFFALFFLWFSYFQGTDGVIHWDTIQEQKTVETTVHTFRVGPFILNVPAENYALVEYFNGSGIEPNTTASYIFLAVLAVSAVVLLAVITTIEGFWYFVAMALFILFVVSLRLEVLGIGGQFNRIPSIVILLLYGIPSFYFNRFRTSVAFVTRLLLFAFITMLLALAVAFFSQVEFPLYHLTLTGYTPGLILTLLFIIMVAHEILATFINVVSQGSSKSLQHLSIISVIYMANVIITALHELGVVEWNFIYINIYLLLTISAVLGIWGYREREPIYGSIFPFYPFGAYFYLAMGAICFATTGQLLGNANDPGLKIIREVIIFSHAGFGIIFLTYVFSNYIVMLSQNMPVYRVLYKPNRMPYFTYRFAGIIAMLGFVFVADWRSYVYNGMAAFYNSAGDLYTLQGNDVYAESFYDQGRTHGFANHRSNYALATMKGMRYNFEGALKDYSSANYIHPSEYSLTNTGNVFIWDRKIFDAIREYRKAYGILPESGIVANNLGLAYAKIHNLDSALVYFSKAREHNVSKDIAETNFFAMAATELLPLQADSILTVFNTTSPATTANALALAGLYGQPIKVNIDPLAVKRLDLKSATLLNNYILKNAATLDTTFTRRAYAIASDSLNSDYGIALKAALAHAFYHQGNVTQALAILAEQVYVGQANQGKYNYVMGLWALEQGNPAIAAQYFSYADTYDYKNAKFYHAIALTEAGLLGSALAAWDTVAIGKEESQQRIAATVKNILLLPGQNPLELSDGEKYQFCRYRIGLRDSVLFDRIVNTFSNANYKAQALLDISRKYYKAEQYGPAIRFFNRIAGLELSDKLLYDDVRHFELRMLASRKELRALATQINKGIEFPASRLLEKTLYTALLNEANGDTLNARKNFDILSHYNPYFEEGILAAADFYRSRDAGSLKPYTILSEAIQVNSNSYRLLRAYAAEAVRQGFDEYALSAQQRLQELAP</sequence>
<feature type="transmembrane region" description="Helical" evidence="1">
    <location>
        <begin position="118"/>
        <end position="136"/>
    </location>
</feature>
<dbReference type="Gene3D" id="1.25.40.10">
    <property type="entry name" value="Tetratricopeptide repeat domain"/>
    <property type="match status" value="1"/>
</dbReference>
<keyword evidence="1" id="KW-1133">Transmembrane helix</keyword>
<keyword evidence="3" id="KW-1185">Reference proteome</keyword>